<comment type="similarity">
    <text evidence="2">Belongs to the peptidase M20 family.</text>
</comment>
<dbReference type="NCBIfam" id="NF006771">
    <property type="entry name" value="PRK09290.1-5"/>
    <property type="match status" value="1"/>
</dbReference>
<dbReference type="SUPFAM" id="SSF55031">
    <property type="entry name" value="Bacterial exopeptidase dimerisation domain"/>
    <property type="match status" value="1"/>
</dbReference>
<feature type="binding site" evidence="7">
    <location>
        <position position="94"/>
    </location>
    <ligand>
        <name>Zn(2+)</name>
        <dbReference type="ChEBI" id="CHEBI:29105"/>
        <label>2</label>
    </ligand>
</feature>
<keyword evidence="7" id="KW-0862">Zinc</keyword>
<dbReference type="InterPro" id="IPR002933">
    <property type="entry name" value="Peptidase_M20"/>
</dbReference>
<dbReference type="InterPro" id="IPR036264">
    <property type="entry name" value="Bact_exopeptidase_dim_dom"/>
</dbReference>
<evidence type="ECO:0000256" key="2">
    <source>
        <dbReference type="ARBA" id="ARBA00006153"/>
    </source>
</evidence>
<feature type="binding site" evidence="7">
    <location>
        <position position="127"/>
    </location>
    <ligand>
        <name>Zn(2+)</name>
        <dbReference type="ChEBI" id="CHEBI:29105"/>
        <label>2</label>
    </ligand>
</feature>
<evidence type="ECO:0000256" key="5">
    <source>
        <dbReference type="ARBA" id="ARBA00022801"/>
    </source>
</evidence>
<feature type="binding site" evidence="7">
    <location>
        <position position="94"/>
    </location>
    <ligand>
        <name>Zn(2+)</name>
        <dbReference type="ChEBI" id="CHEBI:29105"/>
        <label>1</label>
    </ligand>
</feature>
<dbReference type="RefSeq" id="WP_085466645.1">
    <property type="nucleotide sequence ID" value="NZ_FXBL01000004.1"/>
</dbReference>
<dbReference type="Gene3D" id="3.30.70.360">
    <property type="match status" value="1"/>
</dbReference>
<keyword evidence="4 7" id="KW-0479">Metal-binding</keyword>
<evidence type="ECO:0000256" key="8">
    <source>
        <dbReference type="PIRSR" id="PIRSR001235-2"/>
    </source>
</evidence>
<dbReference type="PIRSF" id="PIRSF001235">
    <property type="entry name" value="Amidase_carbamoylase"/>
    <property type="match status" value="1"/>
</dbReference>
<comment type="cofactor">
    <cofactor evidence="7">
        <name>Zn(2+)</name>
        <dbReference type="ChEBI" id="CHEBI:29105"/>
    </cofactor>
    <text evidence="7">Binds 2 Zn(2+) ions per subunit.</text>
</comment>
<evidence type="ECO:0000313" key="9">
    <source>
        <dbReference type="EMBL" id="SMH54034.1"/>
    </source>
</evidence>
<dbReference type="NCBIfam" id="TIGR01879">
    <property type="entry name" value="hydantase"/>
    <property type="match status" value="1"/>
</dbReference>
<keyword evidence="6" id="KW-0464">Manganese</keyword>
<dbReference type="PANTHER" id="PTHR32494">
    <property type="entry name" value="ALLANTOATE DEIMINASE-RELATED"/>
    <property type="match status" value="1"/>
</dbReference>
<keyword evidence="10" id="KW-1185">Reference proteome</keyword>
<comment type="cofactor">
    <cofactor evidence="1">
        <name>Mn(2+)</name>
        <dbReference type="ChEBI" id="CHEBI:29035"/>
    </cofactor>
</comment>
<dbReference type="Gene3D" id="3.40.630.10">
    <property type="entry name" value="Zn peptidases"/>
    <property type="match status" value="1"/>
</dbReference>
<feature type="binding site" evidence="8">
    <location>
        <position position="275"/>
    </location>
    <ligand>
        <name>allantoate</name>
        <dbReference type="ChEBI" id="CHEBI:17536"/>
    </ligand>
</feature>
<dbReference type="Pfam" id="PF01546">
    <property type="entry name" value="Peptidase_M20"/>
    <property type="match status" value="1"/>
</dbReference>
<protein>
    <submittedName>
        <fullName evidence="9">N-carbamoyl-L-amino-acid hydrolase</fullName>
    </submittedName>
</protein>
<dbReference type="EMBL" id="FXBL01000004">
    <property type="protein sequence ID" value="SMH54034.1"/>
    <property type="molecule type" value="Genomic_DNA"/>
</dbReference>
<feature type="binding site" evidence="7">
    <location>
        <position position="382"/>
    </location>
    <ligand>
        <name>Zn(2+)</name>
        <dbReference type="ChEBI" id="CHEBI:29105"/>
        <label>2</label>
    </ligand>
</feature>
<feature type="binding site" evidence="7">
    <location>
        <position position="189"/>
    </location>
    <ligand>
        <name>Zn(2+)</name>
        <dbReference type="ChEBI" id="CHEBI:29105"/>
        <label>1</label>
    </ligand>
</feature>
<dbReference type="GO" id="GO:0046872">
    <property type="term" value="F:metal ion binding"/>
    <property type="evidence" value="ECO:0007669"/>
    <property type="project" value="UniProtKB-KW"/>
</dbReference>
<accession>A0A1X7PRI1</accession>
<dbReference type="InterPro" id="IPR010158">
    <property type="entry name" value="Amidase_Cbmase"/>
</dbReference>
<evidence type="ECO:0000313" key="10">
    <source>
        <dbReference type="Proteomes" id="UP000193083"/>
    </source>
</evidence>
<evidence type="ECO:0000256" key="3">
    <source>
        <dbReference type="ARBA" id="ARBA00011738"/>
    </source>
</evidence>
<evidence type="ECO:0000256" key="6">
    <source>
        <dbReference type="ARBA" id="ARBA00023211"/>
    </source>
</evidence>
<dbReference type="PANTHER" id="PTHR32494:SF19">
    <property type="entry name" value="ALLANTOATE DEIMINASE-RELATED"/>
    <property type="match status" value="1"/>
</dbReference>
<name>A0A1X7PRI1_9HYPH</name>
<evidence type="ECO:0000256" key="7">
    <source>
        <dbReference type="PIRSR" id="PIRSR001235-1"/>
    </source>
</evidence>
<dbReference type="CDD" id="cd03884">
    <property type="entry name" value="M20_bAS"/>
    <property type="match status" value="1"/>
</dbReference>
<feature type="binding site" evidence="8">
    <location>
        <position position="288"/>
    </location>
    <ligand>
        <name>allantoate</name>
        <dbReference type="ChEBI" id="CHEBI:17536"/>
    </ligand>
</feature>
<dbReference type="Proteomes" id="UP000193083">
    <property type="component" value="Unassembled WGS sequence"/>
</dbReference>
<proteinExistence type="inferred from homology"/>
<sequence length="414" mass="43103">MSTLPADVSAALRADFDAVAAIGRDPAGGWTRSAYGDHECEAHRWFAATAEAAGLAVRQDAFGNSIARREGRPGAPAIAIGSHLDTVTHGGLFDGALGVLAGLEIARRVAPGPEDLALEIIAFRDEEGRFGALTGSRAMAGDLPHDALSMRDADGTGLRSAMREAGFPVESALVAKRNLSEIAAYLELHIEQGPVLEAGGESVGIVTAIAGQKRLAIRFTGTAGHAGTTPMELRHDAFAAAAEFAVGFRDMIVEEGQGTARGTIGIVKTSPNQGNVIPGEVRIGLEIRDASAALLAHLAERTAALATEAGARHGVEAGHRVVYEAAPVPMAPQLMDLLEGQARALAIPCRRLLSGANHDAGILGAHIPAAMLFVPSRGGVSHTPDEHTDWHHIEAAVAVLEHGVRLLVSPHRSR</sequence>
<feature type="binding site" evidence="8">
    <location>
        <position position="214"/>
    </location>
    <ligand>
        <name>allantoate</name>
        <dbReference type="ChEBI" id="CHEBI:17536"/>
    </ligand>
</feature>
<reference evidence="9 10" key="1">
    <citation type="submission" date="2017-04" db="EMBL/GenBank/DDBJ databases">
        <authorList>
            <person name="Afonso C.L."/>
            <person name="Miller P.J."/>
            <person name="Scott M.A."/>
            <person name="Spackman E."/>
            <person name="Goraichik I."/>
            <person name="Dimitrov K.M."/>
            <person name="Suarez D.L."/>
            <person name="Swayne D.E."/>
        </authorList>
    </citation>
    <scope>NUCLEOTIDE SEQUENCE [LARGE SCALE GENOMIC DNA]</scope>
    <source>
        <strain evidence="9 10">B5P</strain>
    </source>
</reference>
<keyword evidence="5 9" id="KW-0378">Hydrolase</keyword>
<organism evidence="9 10">
    <name type="scientific">Mesorhizobium australicum</name>
    <dbReference type="NCBI Taxonomy" id="536018"/>
    <lineage>
        <taxon>Bacteria</taxon>
        <taxon>Pseudomonadati</taxon>
        <taxon>Pseudomonadota</taxon>
        <taxon>Alphaproteobacteria</taxon>
        <taxon>Hyphomicrobiales</taxon>
        <taxon>Phyllobacteriaceae</taxon>
        <taxon>Mesorhizobium</taxon>
    </lineage>
</organism>
<feature type="binding site" evidence="7">
    <location>
        <position position="83"/>
    </location>
    <ligand>
        <name>Zn(2+)</name>
        <dbReference type="ChEBI" id="CHEBI:29105"/>
        <label>1</label>
    </ligand>
</feature>
<comment type="subunit">
    <text evidence="3">Homodimer.</text>
</comment>
<dbReference type="SUPFAM" id="SSF53187">
    <property type="entry name" value="Zn-dependent exopeptidases"/>
    <property type="match status" value="1"/>
</dbReference>
<gene>
    <name evidence="9" type="ORF">SAMN02982922_5007</name>
</gene>
<dbReference type="OrthoDB" id="9808195at2"/>
<dbReference type="GO" id="GO:0016813">
    <property type="term" value="F:hydrolase activity, acting on carbon-nitrogen (but not peptide) bonds, in linear amidines"/>
    <property type="evidence" value="ECO:0007669"/>
    <property type="project" value="InterPro"/>
</dbReference>
<evidence type="ECO:0000256" key="1">
    <source>
        <dbReference type="ARBA" id="ARBA00001936"/>
    </source>
</evidence>
<dbReference type="AlphaFoldDB" id="A0A1X7PRI1"/>
<evidence type="ECO:0000256" key="4">
    <source>
        <dbReference type="ARBA" id="ARBA00022723"/>
    </source>
</evidence>